<protein>
    <recommendedName>
        <fullName evidence="3">Intein</fullName>
    </recommendedName>
</protein>
<proteinExistence type="predicted"/>
<evidence type="ECO:0000313" key="1">
    <source>
        <dbReference type="EMBL" id="CAL2085940.1"/>
    </source>
</evidence>
<gene>
    <name evidence="1" type="ORF">T190607A01A_20557</name>
</gene>
<comment type="caution">
    <text evidence="1">The sequence shown here is derived from an EMBL/GenBank/DDBJ whole genome shotgun (WGS) entry which is preliminary data.</text>
</comment>
<reference evidence="1 2" key="1">
    <citation type="submission" date="2024-05" db="EMBL/GenBank/DDBJ databases">
        <authorList>
            <person name="Duchaud E."/>
        </authorList>
    </citation>
    <scope>NUCLEOTIDE SEQUENCE [LARGE SCALE GENOMIC DNA]</scope>
    <source>
        <strain evidence="1">Ena-SAMPLE-TAB-13-05-2024-13:56:06:370-140302</strain>
    </source>
</reference>
<dbReference type="EMBL" id="CAXIXY010000004">
    <property type="protein sequence ID" value="CAL2085940.1"/>
    <property type="molecule type" value="Genomic_DNA"/>
</dbReference>
<evidence type="ECO:0008006" key="3">
    <source>
        <dbReference type="Google" id="ProtNLM"/>
    </source>
</evidence>
<accession>A0ABP1EMB0</accession>
<organism evidence="1 2">
    <name type="scientific">Tenacibaculum platacis</name>
    <dbReference type="NCBI Taxonomy" id="3137852"/>
    <lineage>
        <taxon>Bacteria</taxon>
        <taxon>Pseudomonadati</taxon>
        <taxon>Bacteroidota</taxon>
        <taxon>Flavobacteriia</taxon>
        <taxon>Flavobacteriales</taxon>
        <taxon>Flavobacteriaceae</taxon>
        <taxon>Tenacibaculum</taxon>
    </lineage>
</organism>
<dbReference type="Proteomes" id="UP001497416">
    <property type="component" value="Unassembled WGS sequence"/>
</dbReference>
<keyword evidence="2" id="KW-1185">Reference proteome</keyword>
<evidence type="ECO:0000313" key="2">
    <source>
        <dbReference type="Proteomes" id="UP001497416"/>
    </source>
</evidence>
<sequence length="196" mass="22815">MGKKSLKTGSYVSNKIRFGNFIFSKLSNLAMKKLTIILTLLLLGNIFEMNSQNIQFNRLKNPKYLKLKDTLTIDLKKGGAFHNVWQKLVIIREKEKLQLIKIDNITELILKYDKTLVLSNSEENWLKNNFNKVFESVNKTRISKEEYISIIDKINDLILTYKNCKTNIAGKYSKITISMNNIKEVFDFNCEIHANL</sequence>
<name>A0ABP1EMB0_9FLAO</name>